<name>A0ABY7PZ23_9ACTN</name>
<keyword evidence="2" id="KW-1185">Reference proteome</keyword>
<evidence type="ECO:0008006" key="3">
    <source>
        <dbReference type="Google" id="ProtNLM"/>
    </source>
</evidence>
<dbReference type="EMBL" id="CP115450">
    <property type="protein sequence ID" value="WBP85624.1"/>
    <property type="molecule type" value="Genomic_DNA"/>
</dbReference>
<proteinExistence type="predicted"/>
<dbReference type="Proteomes" id="UP001212821">
    <property type="component" value="Chromosome"/>
</dbReference>
<accession>A0ABY7PZ23</accession>
<sequence>MATSSRLIGPIADYASRAASPPLSVQADLSTGIANTKADAIT</sequence>
<evidence type="ECO:0000313" key="2">
    <source>
        <dbReference type="Proteomes" id="UP001212821"/>
    </source>
</evidence>
<gene>
    <name evidence="1" type="ORF">O1G21_07005</name>
</gene>
<dbReference type="RefSeq" id="WP_270141714.1">
    <property type="nucleotide sequence ID" value="NZ_CP115450.1"/>
</dbReference>
<protein>
    <recommendedName>
        <fullName evidence="3">FXSXX-COOH protein</fullName>
    </recommendedName>
</protein>
<reference evidence="2" key="1">
    <citation type="submission" date="2022-12" db="EMBL/GenBank/DDBJ databases">
        <authorList>
            <person name="Mo P."/>
        </authorList>
    </citation>
    <scope>NUCLEOTIDE SEQUENCE [LARGE SCALE GENOMIC DNA]</scope>
    <source>
        <strain evidence="2">HUAS 3-15</strain>
    </source>
</reference>
<organism evidence="1 2">
    <name type="scientific">Kitasatospora cathayae</name>
    <dbReference type="NCBI Taxonomy" id="3004092"/>
    <lineage>
        <taxon>Bacteria</taxon>
        <taxon>Bacillati</taxon>
        <taxon>Actinomycetota</taxon>
        <taxon>Actinomycetes</taxon>
        <taxon>Kitasatosporales</taxon>
        <taxon>Streptomycetaceae</taxon>
        <taxon>Kitasatospora</taxon>
    </lineage>
</organism>
<evidence type="ECO:0000313" key="1">
    <source>
        <dbReference type="EMBL" id="WBP85624.1"/>
    </source>
</evidence>